<accession>A0A1N6X2I7</accession>
<keyword evidence="2" id="KW-1185">Reference proteome</keyword>
<evidence type="ECO:0000313" key="1">
    <source>
        <dbReference type="EMBL" id="SIQ96536.1"/>
    </source>
</evidence>
<dbReference type="EMBL" id="FTMD01000008">
    <property type="protein sequence ID" value="SIQ96536.1"/>
    <property type="molecule type" value="Genomic_DNA"/>
</dbReference>
<protein>
    <submittedName>
        <fullName evidence="1">Uncharacterized protein</fullName>
    </submittedName>
</protein>
<sequence>MSTARGFLGEGDVLFDVWDDDTQTWWNSWKPMGESSKFAIGAQSELKEKESRGRGTRGQLIASVALLKSPEIEVVLDEVNADNIKLAFMGTLASLTQGSGSIADQVITAKLGHWIPLGKRNFATAAFTVKSSDGVTTYALGTDYEVNYRLGMVRPLATGTIADAASLKVSGTYNAVSGSTVKGATKAQLRCRLLLDGRNLVDGSDAECEVFEAILAPEGEFDFKAEDFGSITLKGKLVTPVGKTSPFEVRFPELT</sequence>
<gene>
    <name evidence="1" type="ORF">SAMN05421829_108165</name>
</gene>
<evidence type="ECO:0000313" key="2">
    <source>
        <dbReference type="Proteomes" id="UP000186819"/>
    </source>
</evidence>
<dbReference type="AlphaFoldDB" id="A0A1N6X2I7"/>
<name>A0A1N6X2I7_9RHOO</name>
<dbReference type="RefSeq" id="WP_076602652.1">
    <property type="nucleotide sequence ID" value="NZ_FTMD01000008.1"/>
</dbReference>
<dbReference type="STRING" id="34027.SAMN05421829_108165"/>
<dbReference type="Proteomes" id="UP000186819">
    <property type="component" value="Unassembled WGS sequence"/>
</dbReference>
<organism evidence="1 2">
    <name type="scientific">Aromatoleum tolulyticum</name>
    <dbReference type="NCBI Taxonomy" id="34027"/>
    <lineage>
        <taxon>Bacteria</taxon>
        <taxon>Pseudomonadati</taxon>
        <taxon>Pseudomonadota</taxon>
        <taxon>Betaproteobacteria</taxon>
        <taxon>Rhodocyclales</taxon>
        <taxon>Rhodocyclaceae</taxon>
        <taxon>Aromatoleum</taxon>
    </lineage>
</organism>
<dbReference type="OrthoDB" id="8807675at2"/>
<reference evidence="2" key="1">
    <citation type="submission" date="2017-01" db="EMBL/GenBank/DDBJ databases">
        <authorList>
            <person name="Varghese N."/>
            <person name="Submissions S."/>
        </authorList>
    </citation>
    <scope>NUCLEOTIDE SEQUENCE [LARGE SCALE GENOMIC DNA]</scope>
    <source>
        <strain evidence="2">ATCC 51758</strain>
    </source>
</reference>
<proteinExistence type="predicted"/>